<feature type="domain" description="DUF6589" evidence="2">
    <location>
        <begin position="271"/>
        <end position="488"/>
    </location>
</feature>
<dbReference type="OrthoDB" id="4743193at2759"/>
<evidence type="ECO:0000256" key="1">
    <source>
        <dbReference type="SAM" id="MobiDB-lite"/>
    </source>
</evidence>
<dbReference type="Pfam" id="PF20231">
    <property type="entry name" value="DUF6589"/>
    <property type="match status" value="1"/>
</dbReference>
<gene>
    <name evidence="3" type="ORF">PAXINDRAFT_11924</name>
</gene>
<organism evidence="3 4">
    <name type="scientific">Paxillus involutus ATCC 200175</name>
    <dbReference type="NCBI Taxonomy" id="664439"/>
    <lineage>
        <taxon>Eukaryota</taxon>
        <taxon>Fungi</taxon>
        <taxon>Dikarya</taxon>
        <taxon>Basidiomycota</taxon>
        <taxon>Agaricomycotina</taxon>
        <taxon>Agaricomycetes</taxon>
        <taxon>Agaricomycetidae</taxon>
        <taxon>Boletales</taxon>
        <taxon>Paxilineae</taxon>
        <taxon>Paxillaceae</taxon>
        <taxon>Paxillus</taxon>
    </lineage>
</organism>
<evidence type="ECO:0000313" key="4">
    <source>
        <dbReference type="Proteomes" id="UP000053647"/>
    </source>
</evidence>
<dbReference type="EMBL" id="KN819337">
    <property type="protein sequence ID" value="KIJ15380.1"/>
    <property type="molecule type" value="Genomic_DNA"/>
</dbReference>
<accession>A0A0C9TI49</accession>
<evidence type="ECO:0000313" key="3">
    <source>
        <dbReference type="EMBL" id="KIJ15380.1"/>
    </source>
</evidence>
<proteinExistence type="predicted"/>
<reference evidence="3 4" key="1">
    <citation type="submission" date="2014-06" db="EMBL/GenBank/DDBJ databases">
        <authorList>
            <consortium name="DOE Joint Genome Institute"/>
            <person name="Kuo A."/>
            <person name="Kohler A."/>
            <person name="Nagy L.G."/>
            <person name="Floudas D."/>
            <person name="Copeland A."/>
            <person name="Barry K.W."/>
            <person name="Cichocki N."/>
            <person name="Veneault-Fourrey C."/>
            <person name="LaButti K."/>
            <person name="Lindquist E.A."/>
            <person name="Lipzen A."/>
            <person name="Lundell T."/>
            <person name="Morin E."/>
            <person name="Murat C."/>
            <person name="Sun H."/>
            <person name="Tunlid A."/>
            <person name="Henrissat B."/>
            <person name="Grigoriev I.V."/>
            <person name="Hibbett D.S."/>
            <person name="Martin F."/>
            <person name="Nordberg H.P."/>
            <person name="Cantor M.N."/>
            <person name="Hua S.X."/>
        </authorList>
    </citation>
    <scope>NUCLEOTIDE SEQUENCE [LARGE SCALE GENOMIC DNA]</scope>
    <source>
        <strain evidence="3 4">ATCC 200175</strain>
    </source>
</reference>
<dbReference type="AlphaFoldDB" id="A0A0C9TI49"/>
<name>A0A0C9TI49_PAXIN</name>
<dbReference type="InterPro" id="IPR046496">
    <property type="entry name" value="DUF6589"/>
</dbReference>
<protein>
    <submittedName>
        <fullName evidence="3">Unplaced genomic scaffold PAXINscaffold_15, whole genome shotgun sequence</fullName>
    </submittedName>
</protein>
<dbReference type="Proteomes" id="UP000053647">
    <property type="component" value="Unassembled WGS sequence"/>
</dbReference>
<reference evidence="4" key="2">
    <citation type="submission" date="2015-01" db="EMBL/GenBank/DDBJ databases">
        <title>Evolutionary Origins and Diversification of the Mycorrhizal Mutualists.</title>
        <authorList>
            <consortium name="DOE Joint Genome Institute"/>
            <consortium name="Mycorrhizal Genomics Consortium"/>
            <person name="Kohler A."/>
            <person name="Kuo A."/>
            <person name="Nagy L.G."/>
            <person name="Floudas D."/>
            <person name="Copeland A."/>
            <person name="Barry K.W."/>
            <person name="Cichocki N."/>
            <person name="Veneault-Fourrey C."/>
            <person name="LaButti K."/>
            <person name="Lindquist E.A."/>
            <person name="Lipzen A."/>
            <person name="Lundell T."/>
            <person name="Morin E."/>
            <person name="Murat C."/>
            <person name="Riley R."/>
            <person name="Ohm R."/>
            <person name="Sun H."/>
            <person name="Tunlid A."/>
            <person name="Henrissat B."/>
            <person name="Grigoriev I.V."/>
            <person name="Hibbett D.S."/>
            <person name="Martin F."/>
        </authorList>
    </citation>
    <scope>NUCLEOTIDE SEQUENCE [LARGE SCALE GENOMIC DNA]</scope>
    <source>
        <strain evidence="4">ATCC 200175</strain>
    </source>
</reference>
<keyword evidence="4" id="KW-1185">Reference proteome</keyword>
<feature type="region of interest" description="Disordered" evidence="1">
    <location>
        <begin position="536"/>
        <end position="561"/>
    </location>
</feature>
<dbReference type="HOGENOM" id="CLU_009487_0_1_1"/>
<sequence>MQSILGLFLQSAHALYKVIDTLARLGISISTDSINLAVRSLSVELQNALNHLGQSHLASYAYDNFDMDLKSQVHTAETTNDSLKHLTSGLLFPLVHDVSIDDLKCSEELWHKSALNPHTNEANLPQRQSWRDLVNLHPQPENSTLSQHDQFNTWMFLRDLCMHGPEYFHQFQSLIQDPRPVDPIPLVKTPIFAARAMDVNNSTVSGNIRAVVNLLAQGGIYDPSTTLDSNFDSPDISPYVVLVHGDLGTGEKLQAAQLRRSIESTPWNRFQHLIGHAGICRRLDCWKAHVCNKNPLFSSLDTFASSKPTFDELKALANEMVHIYVATHRLQHTCWRKVNECDQQFENAVLLNKYFLLYEEMSYAMNCRDIGHVETTIVSWIPILKAIGKHKYATHMTNFLIDVHFNYPPGLKRAVRYHMLVNPNGKALKWRAVDWCVELNNLFTKVKNGGKGSNRTVERILLESPLVQVYRNIQGMIQKNFDHSHLTTKLGDPNMKKTFDKLLEKFALNSPHVVSVGRKSQHEIMDLNDKGREMMERAETAQGEGGEGRDEGGDEGEDRALLEDVVVELL</sequence>
<evidence type="ECO:0000259" key="2">
    <source>
        <dbReference type="Pfam" id="PF20231"/>
    </source>
</evidence>